<dbReference type="SUPFAM" id="SSF81345">
    <property type="entry name" value="ABC transporter involved in vitamin B12 uptake, BtuC"/>
    <property type="match status" value="1"/>
</dbReference>
<dbReference type="FunFam" id="1.10.3470.10:FF:000001">
    <property type="entry name" value="Vitamin B12 ABC transporter permease BtuC"/>
    <property type="match status" value="1"/>
</dbReference>
<dbReference type="GO" id="GO:0005886">
    <property type="term" value="C:plasma membrane"/>
    <property type="evidence" value="ECO:0007669"/>
    <property type="project" value="UniProtKB-SubCell"/>
</dbReference>
<gene>
    <name evidence="9" type="ORF">DI569_11610</name>
</gene>
<feature type="transmembrane region" description="Helical" evidence="8">
    <location>
        <begin position="88"/>
        <end position="108"/>
    </location>
</feature>
<feature type="transmembrane region" description="Helical" evidence="8">
    <location>
        <begin position="35"/>
        <end position="54"/>
    </location>
</feature>
<dbReference type="InterPro" id="IPR000522">
    <property type="entry name" value="ABC_transptr_permease_BtuC"/>
</dbReference>
<name>A0A2W5L4I5_SPHMC</name>
<feature type="transmembrane region" description="Helical" evidence="8">
    <location>
        <begin position="120"/>
        <end position="146"/>
    </location>
</feature>
<evidence type="ECO:0000256" key="4">
    <source>
        <dbReference type="ARBA" id="ARBA00022475"/>
    </source>
</evidence>
<protein>
    <submittedName>
        <fullName evidence="9">Iron ABC transporter permease</fullName>
    </submittedName>
</protein>
<dbReference type="EMBL" id="QFPJ01000027">
    <property type="protein sequence ID" value="PZQ21565.1"/>
    <property type="molecule type" value="Genomic_DNA"/>
</dbReference>
<dbReference type="GO" id="GO:0022857">
    <property type="term" value="F:transmembrane transporter activity"/>
    <property type="evidence" value="ECO:0007669"/>
    <property type="project" value="InterPro"/>
</dbReference>
<keyword evidence="5 8" id="KW-0812">Transmembrane</keyword>
<reference evidence="9 10" key="1">
    <citation type="submission" date="2017-08" db="EMBL/GenBank/DDBJ databases">
        <title>Infants hospitalized years apart are colonized by the same room-sourced microbial strains.</title>
        <authorList>
            <person name="Brooks B."/>
            <person name="Olm M.R."/>
            <person name="Firek B.A."/>
            <person name="Baker R."/>
            <person name="Thomas B.C."/>
            <person name="Morowitz M.J."/>
            <person name="Banfield J.F."/>
        </authorList>
    </citation>
    <scope>NUCLEOTIDE SEQUENCE [LARGE SCALE GENOMIC DNA]</scope>
    <source>
        <strain evidence="9">S2_005_003_R2_47</strain>
    </source>
</reference>
<evidence type="ECO:0000256" key="5">
    <source>
        <dbReference type="ARBA" id="ARBA00022692"/>
    </source>
</evidence>
<evidence type="ECO:0000256" key="6">
    <source>
        <dbReference type="ARBA" id="ARBA00022989"/>
    </source>
</evidence>
<dbReference type="Pfam" id="PF01032">
    <property type="entry name" value="FecCD"/>
    <property type="match status" value="1"/>
</dbReference>
<keyword evidence="4" id="KW-1003">Cell membrane</keyword>
<feature type="transmembrane region" description="Helical" evidence="8">
    <location>
        <begin position="278"/>
        <end position="302"/>
    </location>
</feature>
<feature type="transmembrane region" description="Helical" evidence="8">
    <location>
        <begin position="224"/>
        <end position="245"/>
    </location>
</feature>
<evidence type="ECO:0000256" key="1">
    <source>
        <dbReference type="ARBA" id="ARBA00004651"/>
    </source>
</evidence>
<sequence>MRSSGKQNVMIQSAGLSPTMESLLADYRHAVRRRLVVIAVIAMIAAAAFCADLVTGPSGMSAPDVLYGIIHPDRITAGQRAIIWDVRLPYALMAVMVGAALSLAGAEMQTILDNPMASPFTLGVSSAASFGASLAIVLGISLPFAGGWATDWMVSLNAFLFAFLAMMLLQAVSRQRVGGAQTLVLLGIALVFAFNALTSLVQFLSSQEALQQLVFWTMGSLSRATWSNVSVLALALLVVAPFSLASAKALTALRLGEDRAQSFGVDIARLRFLSLLRISLLAATAVAFVGAIGFIGLVGPHIARMLLGEDHRYLLPASMLTGAGIMSIASTLSKLLVPGVLMPVGIVTAMIGVPIFLFLIFRSGRRGA</sequence>
<organism evidence="9 10">
    <name type="scientific">Sphingopyxis macrogoltabida</name>
    <name type="common">Sphingomonas macrogoltabidus</name>
    <dbReference type="NCBI Taxonomy" id="33050"/>
    <lineage>
        <taxon>Bacteria</taxon>
        <taxon>Pseudomonadati</taxon>
        <taxon>Pseudomonadota</taxon>
        <taxon>Alphaproteobacteria</taxon>
        <taxon>Sphingomonadales</taxon>
        <taxon>Sphingomonadaceae</taxon>
        <taxon>Sphingopyxis</taxon>
    </lineage>
</organism>
<dbReference type="PANTHER" id="PTHR30472">
    <property type="entry name" value="FERRIC ENTEROBACTIN TRANSPORT SYSTEM PERMEASE PROTEIN"/>
    <property type="match status" value="1"/>
</dbReference>
<comment type="caution">
    <text evidence="9">The sequence shown here is derived from an EMBL/GenBank/DDBJ whole genome shotgun (WGS) entry which is preliminary data.</text>
</comment>
<dbReference type="PANTHER" id="PTHR30472:SF25">
    <property type="entry name" value="ABC TRANSPORTER PERMEASE PROTEIN MJ0876-RELATED"/>
    <property type="match status" value="1"/>
</dbReference>
<dbReference type="Gene3D" id="1.10.3470.10">
    <property type="entry name" value="ABC transporter involved in vitamin B12 uptake, BtuC"/>
    <property type="match status" value="1"/>
</dbReference>
<feature type="transmembrane region" description="Helical" evidence="8">
    <location>
        <begin position="340"/>
        <end position="361"/>
    </location>
</feature>
<dbReference type="InterPro" id="IPR037294">
    <property type="entry name" value="ABC_BtuC-like"/>
</dbReference>
<evidence type="ECO:0000256" key="2">
    <source>
        <dbReference type="ARBA" id="ARBA00007935"/>
    </source>
</evidence>
<keyword evidence="3" id="KW-0813">Transport</keyword>
<evidence type="ECO:0000256" key="8">
    <source>
        <dbReference type="SAM" id="Phobius"/>
    </source>
</evidence>
<dbReference type="CDD" id="cd06550">
    <property type="entry name" value="TM_ABC_iron-siderophores_like"/>
    <property type="match status" value="1"/>
</dbReference>
<evidence type="ECO:0000256" key="3">
    <source>
        <dbReference type="ARBA" id="ARBA00022448"/>
    </source>
</evidence>
<keyword evidence="6 8" id="KW-1133">Transmembrane helix</keyword>
<dbReference type="GO" id="GO:0033214">
    <property type="term" value="P:siderophore-iron import into cell"/>
    <property type="evidence" value="ECO:0007669"/>
    <property type="project" value="TreeGrafter"/>
</dbReference>
<keyword evidence="7 8" id="KW-0472">Membrane</keyword>
<feature type="transmembrane region" description="Helical" evidence="8">
    <location>
        <begin position="152"/>
        <end position="171"/>
    </location>
</feature>
<dbReference type="AlphaFoldDB" id="A0A2W5L4I5"/>
<dbReference type="Proteomes" id="UP000248597">
    <property type="component" value="Unassembled WGS sequence"/>
</dbReference>
<comment type="similarity">
    <text evidence="2">Belongs to the binding-protein-dependent transport system permease family. FecCD subfamily.</text>
</comment>
<evidence type="ECO:0000313" key="10">
    <source>
        <dbReference type="Proteomes" id="UP000248597"/>
    </source>
</evidence>
<feature type="transmembrane region" description="Helical" evidence="8">
    <location>
        <begin position="183"/>
        <end position="204"/>
    </location>
</feature>
<comment type="subcellular location">
    <subcellularLocation>
        <location evidence="1">Cell membrane</location>
        <topology evidence="1">Multi-pass membrane protein</topology>
    </subcellularLocation>
</comment>
<evidence type="ECO:0000313" key="9">
    <source>
        <dbReference type="EMBL" id="PZQ21565.1"/>
    </source>
</evidence>
<evidence type="ECO:0000256" key="7">
    <source>
        <dbReference type="ARBA" id="ARBA00023136"/>
    </source>
</evidence>
<accession>A0A2W5L4I5</accession>
<proteinExistence type="inferred from homology"/>